<feature type="compositionally biased region" description="Basic residues" evidence="6">
    <location>
        <begin position="286"/>
        <end position="309"/>
    </location>
</feature>
<keyword evidence="4" id="KW-0175">Coiled coil</keyword>
<feature type="region of interest" description="Disordered" evidence="6">
    <location>
        <begin position="28"/>
        <end position="47"/>
    </location>
</feature>
<sequence length="309" mass="35586">MGSSQRLSIVIYCYIAMETVTETMETMEIESDTDSSDSSVPLLDEPSETEFEINNKSALRKNYDQIKLDVPWVETQSIVSSEPSVIDDINNDVERELTFYKQALEATIEGRKKLMTFGIPFSRPDDYFAEMVKSDEHMSRIRKKLINEEQGIKASEEARRQRELKKFGKKVQVMKIQERQKQKKDELDKIKLMKKKRKGVEDTAVDDDFEIALDEAAAEDNNNRPKKLQKTGHNKKRVMKDTKFGFGGKKRFAKSNTAESSGNISIFGTKNIKKGLKDSNDLKSNTRSKKKIIKSRPGKARRQKERKKK</sequence>
<dbReference type="PANTHER" id="PTHR13028">
    <property type="entry name" value="RRNA PROCESSING PROTEIN EBNA1-BINDING PROTEIN-RELATED"/>
    <property type="match status" value="1"/>
</dbReference>
<name>A0A397GH59_9GLOM</name>
<dbReference type="GO" id="GO:0030687">
    <property type="term" value="C:preribosome, large subunit precursor"/>
    <property type="evidence" value="ECO:0007669"/>
    <property type="project" value="TreeGrafter"/>
</dbReference>
<organism evidence="7 8">
    <name type="scientific">Diversispora epigaea</name>
    <dbReference type="NCBI Taxonomy" id="1348612"/>
    <lineage>
        <taxon>Eukaryota</taxon>
        <taxon>Fungi</taxon>
        <taxon>Fungi incertae sedis</taxon>
        <taxon>Mucoromycota</taxon>
        <taxon>Glomeromycotina</taxon>
        <taxon>Glomeromycetes</taxon>
        <taxon>Diversisporales</taxon>
        <taxon>Diversisporaceae</taxon>
        <taxon>Diversispora</taxon>
    </lineage>
</organism>
<dbReference type="Pfam" id="PF05890">
    <property type="entry name" value="Ebp2"/>
    <property type="match status" value="1"/>
</dbReference>
<evidence type="ECO:0000256" key="6">
    <source>
        <dbReference type="SAM" id="MobiDB-lite"/>
    </source>
</evidence>
<dbReference type="OrthoDB" id="443772at2759"/>
<dbReference type="AlphaFoldDB" id="A0A397GH59"/>
<evidence type="ECO:0008006" key="9">
    <source>
        <dbReference type="Google" id="ProtNLM"/>
    </source>
</evidence>
<dbReference type="GO" id="GO:0034399">
    <property type="term" value="C:nuclear periphery"/>
    <property type="evidence" value="ECO:0007669"/>
    <property type="project" value="TreeGrafter"/>
</dbReference>
<evidence type="ECO:0000256" key="2">
    <source>
        <dbReference type="ARBA" id="ARBA00007336"/>
    </source>
</evidence>
<gene>
    <name evidence="7" type="ORF">Glove_585g50</name>
</gene>
<dbReference type="GO" id="GO:0006364">
    <property type="term" value="P:rRNA processing"/>
    <property type="evidence" value="ECO:0007669"/>
    <property type="project" value="TreeGrafter"/>
</dbReference>
<evidence type="ECO:0000313" key="8">
    <source>
        <dbReference type="Proteomes" id="UP000266861"/>
    </source>
</evidence>
<dbReference type="GO" id="GO:0042273">
    <property type="term" value="P:ribosomal large subunit biogenesis"/>
    <property type="evidence" value="ECO:0007669"/>
    <property type="project" value="TreeGrafter"/>
</dbReference>
<keyword evidence="8" id="KW-1185">Reference proteome</keyword>
<keyword evidence="5" id="KW-0539">Nucleus</keyword>
<dbReference type="EMBL" id="PQFF01000492">
    <property type="protein sequence ID" value="RHZ47350.1"/>
    <property type="molecule type" value="Genomic_DNA"/>
</dbReference>
<evidence type="ECO:0000256" key="1">
    <source>
        <dbReference type="ARBA" id="ARBA00004604"/>
    </source>
</evidence>
<dbReference type="Proteomes" id="UP000266861">
    <property type="component" value="Unassembled WGS sequence"/>
</dbReference>
<dbReference type="PANTHER" id="PTHR13028:SF0">
    <property type="entry name" value="RRNA-PROCESSING PROTEIN EBP2-RELATED"/>
    <property type="match status" value="1"/>
</dbReference>
<protein>
    <recommendedName>
        <fullName evidence="9">Eukaryotic rRNA processing</fullName>
    </recommendedName>
</protein>
<dbReference type="STRING" id="1348612.A0A397GH59"/>
<comment type="similarity">
    <text evidence="2">Belongs to the EBP2 family.</text>
</comment>
<accession>A0A397GH59</accession>
<comment type="caution">
    <text evidence="7">The sequence shown here is derived from an EMBL/GenBank/DDBJ whole genome shotgun (WGS) entry which is preliminary data.</text>
</comment>
<proteinExistence type="inferred from homology"/>
<dbReference type="InterPro" id="IPR008610">
    <property type="entry name" value="Ebp2"/>
</dbReference>
<keyword evidence="3" id="KW-0690">Ribosome biogenesis</keyword>
<evidence type="ECO:0000256" key="4">
    <source>
        <dbReference type="ARBA" id="ARBA00023054"/>
    </source>
</evidence>
<feature type="region of interest" description="Disordered" evidence="6">
    <location>
        <begin position="215"/>
        <end position="309"/>
    </location>
</feature>
<evidence type="ECO:0000313" key="7">
    <source>
        <dbReference type="EMBL" id="RHZ47350.1"/>
    </source>
</evidence>
<evidence type="ECO:0000256" key="3">
    <source>
        <dbReference type="ARBA" id="ARBA00022517"/>
    </source>
</evidence>
<reference evidence="7 8" key="1">
    <citation type="submission" date="2018-08" db="EMBL/GenBank/DDBJ databases">
        <title>Genome and evolution of the arbuscular mycorrhizal fungus Diversispora epigaea (formerly Glomus versiforme) and its bacterial endosymbionts.</title>
        <authorList>
            <person name="Sun X."/>
            <person name="Fei Z."/>
            <person name="Harrison M."/>
        </authorList>
    </citation>
    <scope>NUCLEOTIDE SEQUENCE [LARGE SCALE GENOMIC DNA]</scope>
    <source>
        <strain evidence="7 8">IT104</strain>
    </source>
</reference>
<dbReference type="GO" id="GO:0005730">
    <property type="term" value="C:nucleolus"/>
    <property type="evidence" value="ECO:0007669"/>
    <property type="project" value="UniProtKB-SubCell"/>
</dbReference>
<feature type="compositionally biased region" description="Polar residues" evidence="6">
    <location>
        <begin position="254"/>
        <end position="268"/>
    </location>
</feature>
<evidence type="ECO:0000256" key="5">
    <source>
        <dbReference type="ARBA" id="ARBA00023242"/>
    </source>
</evidence>
<feature type="compositionally biased region" description="Basic residues" evidence="6">
    <location>
        <begin position="224"/>
        <end position="238"/>
    </location>
</feature>
<comment type="subcellular location">
    <subcellularLocation>
        <location evidence="1">Nucleus</location>
        <location evidence="1">Nucleolus</location>
    </subcellularLocation>
</comment>